<dbReference type="PANTHER" id="PTHR43775:SF37">
    <property type="entry name" value="SI:DKEY-61P9.11"/>
    <property type="match status" value="1"/>
</dbReference>
<dbReference type="FunFam" id="3.40.366.10:FF:000002">
    <property type="entry name" value="Probable polyketide synthase 2"/>
    <property type="match status" value="1"/>
</dbReference>
<dbReference type="Gene3D" id="3.40.366.10">
    <property type="entry name" value="Malonyl-Coenzyme A Acyl Carrier Protein, domain 2"/>
    <property type="match status" value="1"/>
</dbReference>
<evidence type="ECO:0000313" key="7">
    <source>
        <dbReference type="Proteomes" id="UP000268857"/>
    </source>
</evidence>
<keyword evidence="1" id="KW-0596">Phosphopantetheine</keyword>
<dbReference type="SUPFAM" id="SSF52151">
    <property type="entry name" value="FabD/lysophospholipase-like"/>
    <property type="match status" value="1"/>
</dbReference>
<dbReference type="Gene3D" id="3.40.47.10">
    <property type="match status" value="1"/>
</dbReference>
<evidence type="ECO:0000313" key="6">
    <source>
        <dbReference type="EMBL" id="RUR72196.1"/>
    </source>
</evidence>
<dbReference type="GO" id="GO:0004312">
    <property type="term" value="F:fatty acid synthase activity"/>
    <property type="evidence" value="ECO:0007669"/>
    <property type="project" value="TreeGrafter"/>
</dbReference>
<dbReference type="InterPro" id="IPR001031">
    <property type="entry name" value="Thioesterase"/>
</dbReference>
<dbReference type="OrthoDB" id="499075at2"/>
<dbReference type="InterPro" id="IPR016039">
    <property type="entry name" value="Thiolase-like"/>
</dbReference>
<dbReference type="Proteomes" id="UP000268857">
    <property type="component" value="Unassembled WGS sequence"/>
</dbReference>
<dbReference type="InterPro" id="IPR018201">
    <property type="entry name" value="Ketoacyl_synth_AS"/>
</dbReference>
<dbReference type="SUPFAM" id="SSF53474">
    <property type="entry name" value="alpha/beta-Hydrolases"/>
    <property type="match status" value="1"/>
</dbReference>
<dbReference type="Pfam" id="PF22621">
    <property type="entry name" value="CurL-like_PKS_C"/>
    <property type="match status" value="1"/>
</dbReference>
<dbReference type="Gene3D" id="3.30.70.3290">
    <property type="match status" value="1"/>
</dbReference>
<dbReference type="InterPro" id="IPR014030">
    <property type="entry name" value="Ketoacyl_synth_N"/>
</dbReference>
<gene>
    <name evidence="6" type="ORF">PCC6912_64640</name>
</gene>
<dbReference type="Pfam" id="PF00698">
    <property type="entry name" value="Acyl_transf_1"/>
    <property type="match status" value="1"/>
</dbReference>
<dbReference type="InterPro" id="IPR016036">
    <property type="entry name" value="Malonyl_transacylase_ACP-bd"/>
</dbReference>
<dbReference type="CDD" id="cd00833">
    <property type="entry name" value="PKS"/>
    <property type="match status" value="1"/>
</dbReference>
<dbReference type="SMART" id="SM00823">
    <property type="entry name" value="PKS_PP"/>
    <property type="match status" value="1"/>
</dbReference>
<dbReference type="SMART" id="SM00825">
    <property type="entry name" value="PKS_KS"/>
    <property type="match status" value="1"/>
</dbReference>
<dbReference type="EMBL" id="RSCJ01000055">
    <property type="protein sequence ID" value="RUR72196.1"/>
    <property type="molecule type" value="Genomic_DNA"/>
</dbReference>
<dbReference type="PANTHER" id="PTHR43775">
    <property type="entry name" value="FATTY ACID SYNTHASE"/>
    <property type="match status" value="1"/>
</dbReference>
<sequence>MEPIAIIGIGCRFPGAQNPEAFWQLLCNGVDAITVVPPQRWDVDAFYDPNPGSPGKMNTRWGGFLEQVDRFDAQFFGITPKEASYIDPQQRLLLEVAWEALENAAQVPEKLARINTGVFIGISTNDYQQLLYQQHLQASSVPSNAYIGTGNALSIAANRISYLFDFRGPSITVDTACSSSLVAVHLACQSLHSGESNLVLAGGVNLLLCPELTIILSQAQMMAPDGRCKTFDARANGYVRGEGCGIVVLKRLKDAQRDGDRIIALIAGSAINQDGRSNGLTAPNGPSQEAVIRQALANARVAPDQIGYVELHGTGTALGDPIEAEALAAVLTSDRPPSSRCAVGSVKTNIGHLEAAAGIAGLIKVALSLQHRQIPPSLHFQTPNPYIPLDKIPLRVQQFLEPWPLIPTPALAGVSSFGFGGTNAHAILQMAPQMPQEQESEKDLLSPAYLLPLSTRSPEALKSLAQAYQEFLTPPSLGATLSLADICYTASVRRSHHHHRLALVFSNHQELTQSLAAFLQDGASTGISCGRKQKNRHQKLVFVFSGQGPQWWAMGRELLSCEPLFRATIEQCDVLLYPLTNWSLMAELTADKSKSRLEETEIAQPAIFALQVALANLWRSWGVEPTAVVGHSLGEVAAAHIAGVLSLEDAVRVVFHRSRLMQQASGQGRMAVVSLSVDKFESLLAQYVGRLSVAAINSPTSIVLSGETTVLQEAICSLEEQQIFCKLLQVNNAFHSPQMEPYQDELTRSLQDINPQTASIPIISTVTGKAQPGQDFDATYWARNIREPVCFAAAVDELVQTQHNLFVEFSPHPVLGMNISQCLHARSGKGIVLPSLRRQQGEKFVMLESLGVLYTQGYPIDWSRLYPSAERCVSLPSYPWQRERYWLEQDYSQIPKQIVETSKGDRKSSTVAVVEPEAGLNLSRARLLAVKSKEQRTQLLETYMSALFAQVTGLSAAKLDLQQPLYRLGLDSLMALELRNQIEKDLDVVIPLEIFAGLNIAQCVMQILLLVEKKVNDSGVESTNVAAHPEQEVVPANLWIANLHSNPKAYLRLFCLPYAGAGASVFSTWSNQLPPEIEVCPIQLPGRENRQQEAPFTRLSPLIQTLVPLLKPYLDIPFALFGHSVGALIGFELARELRRRDLPSPIMLFVSGSRAPQILDTGFLIHRFPDPLFIEILRTIRGTPDKVLQNQELMQMLLPTIRADFAILETFLYVNEKPLDFPIHAFGGMQDSKISQEDLAAWSEQTNQFKLNMFPGDHFFCESDRKLLLQVIAQEIQQFWK</sequence>
<dbReference type="Gene3D" id="1.10.1200.10">
    <property type="entry name" value="ACP-like"/>
    <property type="match status" value="1"/>
</dbReference>
<keyword evidence="7" id="KW-1185">Reference proteome</keyword>
<feature type="domain" description="Ketosynthase family 3 (KS3)" evidence="5">
    <location>
        <begin position="1"/>
        <end position="430"/>
    </location>
</feature>
<evidence type="ECO:0000259" key="4">
    <source>
        <dbReference type="PROSITE" id="PS50075"/>
    </source>
</evidence>
<keyword evidence="3" id="KW-0808">Transferase</keyword>
<protein>
    <submittedName>
        <fullName evidence="6">Uncharacterized protein</fullName>
    </submittedName>
</protein>
<dbReference type="SUPFAM" id="SSF47336">
    <property type="entry name" value="ACP-like"/>
    <property type="match status" value="1"/>
</dbReference>
<dbReference type="PROSITE" id="PS00012">
    <property type="entry name" value="PHOSPHOPANTETHEINE"/>
    <property type="match status" value="1"/>
</dbReference>
<dbReference type="STRING" id="211165.GCA_000317285_02863"/>
<accession>A0A3S1A8D8</accession>
<reference evidence="6 7" key="1">
    <citation type="journal article" date="2019" name="Genome Biol. Evol.">
        <title>Day and night: Metabolic profiles and evolutionary relationships of six axenic non-marine cyanobacteria.</title>
        <authorList>
            <person name="Will S.E."/>
            <person name="Henke P."/>
            <person name="Boedeker C."/>
            <person name="Huang S."/>
            <person name="Brinkmann H."/>
            <person name="Rohde M."/>
            <person name="Jarek M."/>
            <person name="Friedl T."/>
            <person name="Seufert S."/>
            <person name="Schumacher M."/>
            <person name="Overmann J."/>
            <person name="Neumann-Schaal M."/>
            <person name="Petersen J."/>
        </authorList>
    </citation>
    <scope>NUCLEOTIDE SEQUENCE [LARGE SCALE GENOMIC DNA]</scope>
    <source>
        <strain evidence="6 7">PCC 6912</strain>
    </source>
</reference>
<dbReference type="Pfam" id="PF00975">
    <property type="entry name" value="Thioesterase"/>
    <property type="match status" value="1"/>
</dbReference>
<keyword evidence="2" id="KW-0597">Phosphoprotein</keyword>
<dbReference type="Pfam" id="PF02801">
    <property type="entry name" value="Ketoacyl-synt_C"/>
    <property type="match status" value="1"/>
</dbReference>
<dbReference type="GO" id="GO:0071770">
    <property type="term" value="P:DIM/DIP cell wall layer assembly"/>
    <property type="evidence" value="ECO:0007669"/>
    <property type="project" value="TreeGrafter"/>
</dbReference>
<evidence type="ECO:0000256" key="2">
    <source>
        <dbReference type="ARBA" id="ARBA00022553"/>
    </source>
</evidence>
<dbReference type="Pfam" id="PF00109">
    <property type="entry name" value="ketoacyl-synt"/>
    <property type="match status" value="1"/>
</dbReference>
<comment type="caution">
    <text evidence="6">The sequence shown here is derived from an EMBL/GenBank/DDBJ whole genome shotgun (WGS) entry which is preliminary data.</text>
</comment>
<dbReference type="InterPro" id="IPR006162">
    <property type="entry name" value="Ppantetheine_attach_site"/>
</dbReference>
<evidence type="ECO:0000256" key="3">
    <source>
        <dbReference type="ARBA" id="ARBA00022679"/>
    </source>
</evidence>
<dbReference type="Gene3D" id="3.40.50.1820">
    <property type="entry name" value="alpha/beta hydrolase"/>
    <property type="match status" value="1"/>
</dbReference>
<dbReference type="SMART" id="SM00827">
    <property type="entry name" value="PKS_AT"/>
    <property type="match status" value="1"/>
</dbReference>
<dbReference type="InterPro" id="IPR009081">
    <property type="entry name" value="PP-bd_ACP"/>
</dbReference>
<dbReference type="InterPro" id="IPR014031">
    <property type="entry name" value="Ketoacyl_synth_C"/>
</dbReference>
<dbReference type="RefSeq" id="WP_016872856.1">
    <property type="nucleotide sequence ID" value="NZ_AJLN01000080.1"/>
</dbReference>
<dbReference type="InterPro" id="IPR016035">
    <property type="entry name" value="Acyl_Trfase/lysoPLipase"/>
</dbReference>
<dbReference type="SUPFAM" id="SSF55048">
    <property type="entry name" value="Probable ACP-binding domain of malonyl-CoA ACP transacylase"/>
    <property type="match status" value="1"/>
</dbReference>
<name>A0A3S1A8D8_CHLFR</name>
<dbReference type="InterPro" id="IPR036736">
    <property type="entry name" value="ACP-like_sf"/>
</dbReference>
<dbReference type="InterPro" id="IPR001227">
    <property type="entry name" value="Ac_transferase_dom_sf"/>
</dbReference>
<evidence type="ECO:0000256" key="1">
    <source>
        <dbReference type="ARBA" id="ARBA00022450"/>
    </source>
</evidence>
<dbReference type="FunFam" id="3.40.47.10:FF:000019">
    <property type="entry name" value="Polyketide synthase type I"/>
    <property type="match status" value="1"/>
</dbReference>
<dbReference type="PROSITE" id="PS00606">
    <property type="entry name" value="KS3_1"/>
    <property type="match status" value="1"/>
</dbReference>
<feature type="domain" description="Carrier" evidence="4">
    <location>
        <begin position="935"/>
        <end position="1014"/>
    </location>
</feature>
<dbReference type="InterPro" id="IPR050091">
    <property type="entry name" value="PKS_NRPS_Biosynth_Enz"/>
</dbReference>
<dbReference type="GO" id="GO:0006633">
    <property type="term" value="P:fatty acid biosynthetic process"/>
    <property type="evidence" value="ECO:0007669"/>
    <property type="project" value="InterPro"/>
</dbReference>
<dbReference type="InterPro" id="IPR014043">
    <property type="entry name" value="Acyl_transferase_dom"/>
</dbReference>
<dbReference type="SUPFAM" id="SSF53901">
    <property type="entry name" value="Thiolase-like"/>
    <property type="match status" value="1"/>
</dbReference>
<dbReference type="GO" id="GO:0004315">
    <property type="term" value="F:3-oxoacyl-[acyl-carrier-protein] synthase activity"/>
    <property type="evidence" value="ECO:0007669"/>
    <property type="project" value="InterPro"/>
</dbReference>
<dbReference type="InterPro" id="IPR029058">
    <property type="entry name" value="AB_hydrolase_fold"/>
</dbReference>
<dbReference type="InterPro" id="IPR020806">
    <property type="entry name" value="PKS_PP-bd"/>
</dbReference>
<dbReference type="Pfam" id="PF00550">
    <property type="entry name" value="PP-binding"/>
    <property type="match status" value="1"/>
</dbReference>
<dbReference type="GO" id="GO:0005737">
    <property type="term" value="C:cytoplasm"/>
    <property type="evidence" value="ECO:0007669"/>
    <property type="project" value="TreeGrafter"/>
</dbReference>
<dbReference type="GO" id="GO:0031177">
    <property type="term" value="F:phosphopantetheine binding"/>
    <property type="evidence" value="ECO:0007669"/>
    <property type="project" value="InterPro"/>
</dbReference>
<organism evidence="6 7">
    <name type="scientific">Chlorogloeopsis fritschii PCC 6912</name>
    <dbReference type="NCBI Taxonomy" id="211165"/>
    <lineage>
        <taxon>Bacteria</taxon>
        <taxon>Bacillati</taxon>
        <taxon>Cyanobacteriota</taxon>
        <taxon>Cyanophyceae</taxon>
        <taxon>Nostocales</taxon>
        <taxon>Chlorogloeopsidaceae</taxon>
        <taxon>Chlorogloeopsis</taxon>
    </lineage>
</organism>
<evidence type="ECO:0000259" key="5">
    <source>
        <dbReference type="PROSITE" id="PS52004"/>
    </source>
</evidence>
<dbReference type="InterPro" id="IPR020841">
    <property type="entry name" value="PKS_Beta-ketoAc_synthase_dom"/>
</dbReference>
<dbReference type="GO" id="GO:0005886">
    <property type="term" value="C:plasma membrane"/>
    <property type="evidence" value="ECO:0007669"/>
    <property type="project" value="TreeGrafter"/>
</dbReference>
<dbReference type="PROSITE" id="PS50075">
    <property type="entry name" value="CARRIER"/>
    <property type="match status" value="1"/>
</dbReference>
<proteinExistence type="predicted"/>
<dbReference type="PROSITE" id="PS52004">
    <property type="entry name" value="KS3_2"/>
    <property type="match status" value="1"/>
</dbReference>